<evidence type="ECO:0000259" key="3">
    <source>
        <dbReference type="Pfam" id="PF00326"/>
    </source>
</evidence>
<dbReference type="Gene3D" id="2.120.10.30">
    <property type="entry name" value="TolB, C-terminal domain"/>
    <property type="match status" value="1"/>
</dbReference>
<feature type="domain" description="Peptidase S9 prolyl oligopeptidase catalytic" evidence="3">
    <location>
        <begin position="453"/>
        <end position="667"/>
    </location>
</feature>
<dbReference type="EMBL" id="QYUP01000119">
    <property type="protein sequence ID" value="RJG15226.1"/>
    <property type="molecule type" value="Genomic_DNA"/>
</dbReference>
<feature type="chain" id="PRO_5019083812" evidence="2">
    <location>
        <begin position="27"/>
        <end position="668"/>
    </location>
</feature>
<dbReference type="SUPFAM" id="SSF50993">
    <property type="entry name" value="Peptidase/esterase 'gauge' domain"/>
    <property type="match status" value="1"/>
</dbReference>
<accession>A0A418XRQ9</accession>
<dbReference type="OrthoDB" id="4269629at2"/>
<evidence type="ECO:0000256" key="1">
    <source>
        <dbReference type="ARBA" id="ARBA00022801"/>
    </source>
</evidence>
<name>A0A418XRQ9_9BURK</name>
<dbReference type="SUPFAM" id="SSF53474">
    <property type="entry name" value="alpha/beta-Hydrolases"/>
    <property type="match status" value="1"/>
</dbReference>
<sequence>MSLPFTRAIGLCVFALVAGGFPAAYAADARSPVERFFENAELDGAVLSPDGRSLAMRVAKRGQRSALTVIDLATDKVISSTRFTDVDIGKVRWVNKGRLIFDTIDLTVGQADWQYGPGLYAVDRNGGKLRLLAERRSYPGPSNNSGRPQKVQKVTTFMMNQDGAQDSDSVYVYSPNFAGVDGISHVNLMRLDTYSGKTALVPRPDHAQSWLLDERGEPRLAVAADDGIASIHYRDHASGEWRKSASFGTFIGKQDVIRPLAFGPDGILYVVAAAGKDKTAVHAFDLAAGKVSGKPLVVTEDHDFSGRLIIGQGKLLGVRVTTDGENTVWFDEGMKAMQARIDQRLPDTVNLVSLPARPETPWVLVESYSDVQPKAWSLFNSETGAIKPVGASRPGIKASQMGRQQTVSYAARDGLQVPAVLTLPPGGQRTGLPLIVLVHGGPFIRGSSWGWTQVPQFLASRGYAVIEPEFRGSRGFGHAHFRAGWKQYGMAMQDDLADGAKWAVAQGVADPNRVCIVGASYGGYAALMGLAKDRDIFKCGIASYAVTEMSILTEPGWFTEGETMERYRKYVVPQLIGDPDKEAALLKAASPLEHAGRITQPLLLSFGGADRRVPLRYGERFHAAVKKNNPNVEWIAYPREGHGWVVPENKYDYWTRVEKFLDKHIGKP</sequence>
<evidence type="ECO:0000313" key="5">
    <source>
        <dbReference type="Proteomes" id="UP000284006"/>
    </source>
</evidence>
<dbReference type="Proteomes" id="UP000284006">
    <property type="component" value="Unassembled WGS sequence"/>
</dbReference>
<feature type="signal peptide" evidence="2">
    <location>
        <begin position="1"/>
        <end position="26"/>
    </location>
</feature>
<comment type="caution">
    <text evidence="4">The sequence shown here is derived from an EMBL/GenBank/DDBJ whole genome shotgun (WGS) entry which is preliminary data.</text>
</comment>
<dbReference type="InterPro" id="IPR011042">
    <property type="entry name" value="6-blade_b-propeller_TolB-like"/>
</dbReference>
<evidence type="ECO:0000313" key="4">
    <source>
        <dbReference type="EMBL" id="RJG15226.1"/>
    </source>
</evidence>
<dbReference type="InterPro" id="IPR001375">
    <property type="entry name" value="Peptidase_S9_cat"/>
</dbReference>
<keyword evidence="1" id="KW-0378">Hydrolase</keyword>
<organism evidence="4 5">
    <name type="scientific">Massilia cavernae</name>
    <dbReference type="NCBI Taxonomy" id="2320864"/>
    <lineage>
        <taxon>Bacteria</taxon>
        <taxon>Pseudomonadati</taxon>
        <taxon>Pseudomonadota</taxon>
        <taxon>Betaproteobacteria</taxon>
        <taxon>Burkholderiales</taxon>
        <taxon>Oxalobacteraceae</taxon>
        <taxon>Telluria group</taxon>
        <taxon>Massilia</taxon>
    </lineage>
</organism>
<proteinExistence type="predicted"/>
<keyword evidence="2" id="KW-0732">Signal</keyword>
<dbReference type="GO" id="GO:0006508">
    <property type="term" value="P:proteolysis"/>
    <property type="evidence" value="ECO:0007669"/>
    <property type="project" value="InterPro"/>
</dbReference>
<dbReference type="RefSeq" id="WP_119811340.1">
    <property type="nucleotide sequence ID" value="NZ_QYUP01000119.1"/>
</dbReference>
<keyword evidence="5" id="KW-1185">Reference proteome</keyword>
<dbReference type="AlphaFoldDB" id="A0A418XRQ9"/>
<dbReference type="GO" id="GO:0004252">
    <property type="term" value="F:serine-type endopeptidase activity"/>
    <property type="evidence" value="ECO:0007669"/>
    <property type="project" value="TreeGrafter"/>
</dbReference>
<evidence type="ECO:0000256" key="2">
    <source>
        <dbReference type="SAM" id="SignalP"/>
    </source>
</evidence>
<protein>
    <submittedName>
        <fullName evidence="4">S9 family peptidase</fullName>
    </submittedName>
</protein>
<gene>
    <name evidence="4" type="ORF">D3872_13930</name>
</gene>
<reference evidence="4 5" key="1">
    <citation type="submission" date="2018-09" db="EMBL/GenBank/DDBJ databases">
        <authorList>
            <person name="Zhu H."/>
        </authorList>
    </citation>
    <scope>NUCLEOTIDE SEQUENCE [LARGE SCALE GENOMIC DNA]</scope>
    <source>
        <strain evidence="4 5">K1S02-61</strain>
    </source>
</reference>
<dbReference type="Pfam" id="PF00326">
    <property type="entry name" value="Peptidase_S9"/>
    <property type="match status" value="1"/>
</dbReference>
<dbReference type="InterPro" id="IPR029058">
    <property type="entry name" value="AB_hydrolase_fold"/>
</dbReference>
<dbReference type="Gene3D" id="3.40.50.1820">
    <property type="entry name" value="alpha/beta hydrolase"/>
    <property type="match status" value="1"/>
</dbReference>
<dbReference type="PANTHER" id="PTHR42776">
    <property type="entry name" value="SERINE PEPTIDASE S9 FAMILY MEMBER"/>
    <property type="match status" value="1"/>
</dbReference>
<dbReference type="PANTHER" id="PTHR42776:SF27">
    <property type="entry name" value="DIPEPTIDYL PEPTIDASE FAMILY MEMBER 6"/>
    <property type="match status" value="1"/>
</dbReference>